<keyword evidence="2" id="KW-0178">Competence</keyword>
<feature type="transmembrane region" description="Helical" evidence="3">
    <location>
        <begin position="7"/>
        <end position="28"/>
    </location>
</feature>
<dbReference type="NCBIfam" id="TIGR02532">
    <property type="entry name" value="IV_pilin_GFxxxE"/>
    <property type="match status" value="1"/>
</dbReference>
<dbReference type="Pfam" id="PF07963">
    <property type="entry name" value="N_methyl"/>
    <property type="match status" value="1"/>
</dbReference>
<dbReference type="PROSITE" id="PS00409">
    <property type="entry name" value="PROKAR_NTER_METHYL"/>
    <property type="match status" value="1"/>
</dbReference>
<sequence length="103" mass="11505">MTKKRRGFTLIETVTTLFIVSLLAMLIMPNIANVQQTANKRQAEAMVHMIQGQVALYQEEKHEKLVSYNELISAGYLTDAQVQAAEAAKIRLQNGQVVQSTTK</sequence>
<keyword evidence="3" id="KW-0472">Membrane</keyword>
<evidence type="ECO:0000313" key="5">
    <source>
        <dbReference type="Proteomes" id="UP001526225"/>
    </source>
</evidence>
<evidence type="ECO:0000256" key="2">
    <source>
        <dbReference type="ARBA" id="ARBA00023287"/>
    </source>
</evidence>
<organism evidence="4 5">
    <name type="scientific">Weissella ceti</name>
    <dbReference type="NCBI Taxonomy" id="759620"/>
    <lineage>
        <taxon>Bacteria</taxon>
        <taxon>Bacillati</taxon>
        <taxon>Bacillota</taxon>
        <taxon>Bacilli</taxon>
        <taxon>Lactobacillales</taxon>
        <taxon>Lactobacillaceae</taxon>
        <taxon>Weissella</taxon>
    </lineage>
</organism>
<evidence type="ECO:0000256" key="1">
    <source>
        <dbReference type="ARBA" id="ARBA00004241"/>
    </source>
</evidence>
<keyword evidence="3" id="KW-1133">Transmembrane helix</keyword>
<protein>
    <submittedName>
        <fullName evidence="4">Prepilin-type N-terminal cleavage/methylation domain-containing protein</fullName>
    </submittedName>
</protein>
<evidence type="ECO:0000313" key="4">
    <source>
        <dbReference type="EMBL" id="MCW0952684.1"/>
    </source>
</evidence>
<reference evidence="4 5" key="1">
    <citation type="submission" date="2022-10" db="EMBL/GenBank/DDBJ databases">
        <title>Weissella fermenti sp. nov., isolated from fermented cabbage.</title>
        <authorList>
            <person name="Lee J.K."/>
            <person name="Baek J.H."/>
            <person name="Choi D.G."/>
            <person name="Kim J.M."/>
            <person name="Jeon C.O."/>
        </authorList>
    </citation>
    <scope>NUCLEOTIDE SEQUENCE [LARGE SCALE GENOMIC DNA]</scope>
    <source>
        <strain evidence="4 5">KACC 18534</strain>
    </source>
</reference>
<accession>A0ABT3E2N9</accession>
<proteinExistence type="predicted"/>
<dbReference type="SUPFAM" id="SSF54523">
    <property type="entry name" value="Pili subunits"/>
    <property type="match status" value="1"/>
</dbReference>
<gene>
    <name evidence="4" type="ORF">OIT44_01150</name>
</gene>
<dbReference type="RefSeq" id="WP_213409292.1">
    <property type="nucleotide sequence ID" value="NZ_CP074441.1"/>
</dbReference>
<dbReference type="InterPro" id="IPR045584">
    <property type="entry name" value="Pilin-like"/>
</dbReference>
<dbReference type="Gene3D" id="3.30.700.10">
    <property type="entry name" value="Glycoprotein, Type 4 Pilin"/>
    <property type="match status" value="1"/>
</dbReference>
<dbReference type="EMBL" id="JAOZFE010000001">
    <property type="protein sequence ID" value="MCW0952684.1"/>
    <property type="molecule type" value="Genomic_DNA"/>
</dbReference>
<keyword evidence="3" id="KW-0812">Transmembrane</keyword>
<dbReference type="InterPro" id="IPR012902">
    <property type="entry name" value="N_methyl_site"/>
</dbReference>
<dbReference type="Proteomes" id="UP001526225">
    <property type="component" value="Unassembled WGS sequence"/>
</dbReference>
<comment type="subcellular location">
    <subcellularLocation>
        <location evidence="1">Cell surface</location>
    </subcellularLocation>
</comment>
<comment type="caution">
    <text evidence="4">The sequence shown here is derived from an EMBL/GenBank/DDBJ whole genome shotgun (WGS) entry which is preliminary data.</text>
</comment>
<evidence type="ECO:0000256" key="3">
    <source>
        <dbReference type="SAM" id="Phobius"/>
    </source>
</evidence>
<keyword evidence="5" id="KW-1185">Reference proteome</keyword>
<name>A0ABT3E2N9_9LACO</name>